<sequence>MKPSSSSGIKRCKFVQDIRKISNDPSPNCEILTLLSEHGAPGTKDRKWDINASGYGSCFRTNDLKYDVVAQDSMLGPKDRKWDINGSGYGYYLCTNDLKCDVIAEDSMRISGEVVCKDPWTL</sequence>
<dbReference type="Proteomes" id="UP001054837">
    <property type="component" value="Unassembled WGS sequence"/>
</dbReference>
<gene>
    <name evidence="1" type="ORF">CDAR_277621</name>
</gene>
<dbReference type="EMBL" id="BPLQ01002676">
    <property type="protein sequence ID" value="GIX94944.1"/>
    <property type="molecule type" value="Genomic_DNA"/>
</dbReference>
<dbReference type="AlphaFoldDB" id="A0AAV4PD22"/>
<keyword evidence="2" id="KW-1185">Reference proteome</keyword>
<comment type="caution">
    <text evidence="1">The sequence shown here is derived from an EMBL/GenBank/DDBJ whole genome shotgun (WGS) entry which is preliminary data.</text>
</comment>
<accession>A0AAV4PD22</accession>
<protein>
    <submittedName>
        <fullName evidence="1">Uncharacterized protein</fullName>
    </submittedName>
</protein>
<proteinExistence type="predicted"/>
<organism evidence="1 2">
    <name type="scientific">Caerostris darwini</name>
    <dbReference type="NCBI Taxonomy" id="1538125"/>
    <lineage>
        <taxon>Eukaryota</taxon>
        <taxon>Metazoa</taxon>
        <taxon>Ecdysozoa</taxon>
        <taxon>Arthropoda</taxon>
        <taxon>Chelicerata</taxon>
        <taxon>Arachnida</taxon>
        <taxon>Araneae</taxon>
        <taxon>Araneomorphae</taxon>
        <taxon>Entelegynae</taxon>
        <taxon>Araneoidea</taxon>
        <taxon>Araneidae</taxon>
        <taxon>Caerostris</taxon>
    </lineage>
</organism>
<evidence type="ECO:0000313" key="1">
    <source>
        <dbReference type="EMBL" id="GIX94944.1"/>
    </source>
</evidence>
<reference evidence="1 2" key="1">
    <citation type="submission" date="2021-06" db="EMBL/GenBank/DDBJ databases">
        <title>Caerostris darwini draft genome.</title>
        <authorList>
            <person name="Kono N."/>
            <person name="Arakawa K."/>
        </authorList>
    </citation>
    <scope>NUCLEOTIDE SEQUENCE [LARGE SCALE GENOMIC DNA]</scope>
</reference>
<name>A0AAV4PD22_9ARAC</name>
<evidence type="ECO:0000313" key="2">
    <source>
        <dbReference type="Proteomes" id="UP001054837"/>
    </source>
</evidence>